<evidence type="ECO:0000313" key="3">
    <source>
        <dbReference type="Proteomes" id="UP000002969"/>
    </source>
</evidence>
<feature type="transmembrane region" description="Helical" evidence="1">
    <location>
        <begin position="16"/>
        <end position="35"/>
    </location>
</feature>
<keyword evidence="1" id="KW-0812">Transmembrane</keyword>
<name>A0ABN0AMW9_CHRGE</name>
<keyword evidence="1" id="KW-0472">Membrane</keyword>
<keyword evidence="1" id="KW-1133">Transmembrane helix</keyword>
<sequence>MNKIKSVSPKTVKEKHPILIVVITIFYIIKISNIIKQPEKL</sequence>
<keyword evidence="3" id="KW-1185">Reference proteome</keyword>
<organism evidence="2 3">
    <name type="scientific">Chryseobacterium gleum ATCC 35910</name>
    <dbReference type="NCBI Taxonomy" id="525257"/>
    <lineage>
        <taxon>Bacteria</taxon>
        <taxon>Pseudomonadati</taxon>
        <taxon>Bacteroidota</taxon>
        <taxon>Flavobacteriia</taxon>
        <taxon>Flavobacteriales</taxon>
        <taxon>Weeksellaceae</taxon>
        <taxon>Chryseobacterium group</taxon>
        <taxon>Chryseobacterium</taxon>
    </lineage>
</organism>
<evidence type="ECO:0000256" key="1">
    <source>
        <dbReference type="SAM" id="Phobius"/>
    </source>
</evidence>
<dbReference type="Proteomes" id="UP000002969">
    <property type="component" value="Unassembled WGS sequence"/>
</dbReference>
<gene>
    <name evidence="2" type="ORF">HMPREF0204_13476</name>
</gene>
<proteinExistence type="predicted"/>
<dbReference type="EMBL" id="ACKQ02000007">
    <property type="protein sequence ID" value="EFK34407.1"/>
    <property type="molecule type" value="Genomic_DNA"/>
</dbReference>
<evidence type="ECO:0000313" key="2">
    <source>
        <dbReference type="EMBL" id="EFK34407.1"/>
    </source>
</evidence>
<reference evidence="2" key="1">
    <citation type="submission" date="2010-06" db="EMBL/GenBank/DDBJ databases">
        <authorList>
            <person name="Muzny D."/>
            <person name="Qin X."/>
            <person name="Buhay C."/>
            <person name="Dugan-Rocha S."/>
            <person name="Ding Y."/>
            <person name="Chen G."/>
            <person name="Hawes A."/>
            <person name="Holder M."/>
            <person name="Jhangiani S."/>
            <person name="Johnson A."/>
            <person name="Khan Z."/>
            <person name="Li Z."/>
            <person name="Liu W."/>
            <person name="Liu X."/>
            <person name="Perez L."/>
            <person name="Shen H."/>
            <person name="Wang Q."/>
            <person name="Watt J."/>
            <person name="Xi L."/>
            <person name="Xin Y."/>
            <person name="Zhou J."/>
            <person name="Deng J."/>
            <person name="Jiang H."/>
            <person name="Liu Y."/>
            <person name="Qu J."/>
            <person name="Song X.-Z."/>
            <person name="Zhang L."/>
            <person name="Villasana D."/>
            <person name="Johnson A."/>
            <person name="Liu J."/>
            <person name="Liyanage D."/>
            <person name="Lorensuhewa L."/>
            <person name="Robinson T."/>
            <person name="Song A."/>
            <person name="Song B.-B."/>
            <person name="Dinh H."/>
            <person name="Thornton R."/>
            <person name="Coyle M."/>
            <person name="Francisco L."/>
            <person name="Jackson L."/>
            <person name="Javaid M."/>
            <person name="Korchina V."/>
            <person name="Kovar C."/>
            <person name="Mata R."/>
            <person name="Mathew T."/>
            <person name="Ngo R."/>
            <person name="Nguyen L."/>
            <person name="Nguyen N."/>
            <person name="Okwuonu G."/>
            <person name="Ongeri F."/>
            <person name="Pham C."/>
            <person name="Simmons D."/>
            <person name="Wilczek-Boney K."/>
            <person name="Hale W."/>
            <person name="Jakkamsetti A."/>
            <person name="Pham P."/>
            <person name="Ruth R."/>
            <person name="San Lucas F."/>
            <person name="Warren J."/>
            <person name="Zhang J."/>
            <person name="Zhao Z."/>
            <person name="Zhou C."/>
            <person name="Zhu D."/>
            <person name="Lee S."/>
            <person name="Bess C."/>
            <person name="Blankenburg K."/>
            <person name="Forbes L."/>
            <person name="Fu Q."/>
            <person name="Gubbala S."/>
            <person name="Hirani K."/>
            <person name="Jayaseelan J.C."/>
            <person name="Lara F."/>
            <person name="Munidasa M."/>
            <person name="Palculict T."/>
            <person name="Patil S."/>
            <person name="Pu L.-L."/>
            <person name="Saada N."/>
            <person name="Tang L."/>
            <person name="Weissenberger G."/>
            <person name="Zhu Y."/>
            <person name="Hemphill L."/>
            <person name="Shang Y."/>
            <person name="Youmans B."/>
            <person name="Ayvaz T."/>
            <person name="Ross M."/>
            <person name="Santibanez J."/>
            <person name="Aqrawi P."/>
            <person name="Gross S."/>
            <person name="Joshi V."/>
            <person name="Fowler G."/>
            <person name="Nazareth L."/>
            <person name="Reid J."/>
            <person name="Worley K."/>
            <person name="Petrosino J."/>
            <person name="Highlander S."/>
            <person name="Gibbs R."/>
        </authorList>
    </citation>
    <scope>NUCLEOTIDE SEQUENCE [LARGE SCALE GENOMIC DNA]</scope>
    <source>
        <strain evidence="2">ATCC 35910</strain>
    </source>
</reference>
<accession>A0ABN0AMW9</accession>
<protein>
    <submittedName>
        <fullName evidence="2">Uncharacterized protein</fullName>
    </submittedName>
</protein>
<comment type="caution">
    <text evidence="2">The sequence shown here is derived from an EMBL/GenBank/DDBJ whole genome shotgun (WGS) entry which is preliminary data.</text>
</comment>